<gene>
    <name evidence="14" type="ordered locus">Echvi_4170</name>
</gene>
<keyword evidence="3" id="KW-0004">4Fe-4S</keyword>
<accession>L0G2B7</accession>
<dbReference type="SUPFAM" id="SSF102114">
    <property type="entry name" value="Radical SAM enzymes"/>
    <property type="match status" value="1"/>
</dbReference>
<dbReference type="Proteomes" id="UP000010796">
    <property type="component" value="Chromosome"/>
</dbReference>
<dbReference type="PANTHER" id="PTHR22960">
    <property type="entry name" value="MOLYBDOPTERIN COFACTOR SYNTHESIS PROTEIN A"/>
    <property type="match status" value="1"/>
</dbReference>
<evidence type="ECO:0000256" key="4">
    <source>
        <dbReference type="ARBA" id="ARBA00022691"/>
    </source>
</evidence>
<dbReference type="OrthoDB" id="9763993at2"/>
<sequence>MIQRNNTLIKPQIKDRFGRPHTYLRISLTDRCNLRCFYCMPEDRIQLTEKANIMTLEEIIMIAKVYHTLGVNTFRLTGGEPLVRKNLDYLIRELASLGVTLKLTTNGILLDKYLELFKEVGLKHINISLDTLDQAKALFITKRDYYHRIMSNIQSAVDHGLRVKLNVVLIKGVNDQEINDFIELTKSNPITVKFIEFMPFKGNKWDWSKGIGQQEILETINQKFKGIEAIDNPKHSTSVNFRIKDHLGTFGIVSTITNPFCSECNRIRLTADGKMKNCLFANSETDLLGPLRENKNIRDLILESIKTKKFSRDGMDEEMESAIYENNRSMISIGG</sequence>
<dbReference type="HOGENOM" id="CLU_009273_0_1_10"/>
<comment type="catalytic activity">
    <reaction evidence="12">
        <text>GTP + AH2 + S-adenosyl-L-methionine = (8S)-3',8-cyclo-7,8-dihydroguanosine 5'-triphosphate + 5'-deoxyadenosine + L-methionine + A + H(+)</text>
        <dbReference type="Rhea" id="RHEA:49576"/>
        <dbReference type="ChEBI" id="CHEBI:13193"/>
        <dbReference type="ChEBI" id="CHEBI:15378"/>
        <dbReference type="ChEBI" id="CHEBI:17319"/>
        <dbReference type="ChEBI" id="CHEBI:17499"/>
        <dbReference type="ChEBI" id="CHEBI:37565"/>
        <dbReference type="ChEBI" id="CHEBI:57844"/>
        <dbReference type="ChEBI" id="CHEBI:59789"/>
        <dbReference type="ChEBI" id="CHEBI:131766"/>
        <dbReference type="EC" id="4.1.99.22"/>
    </reaction>
</comment>
<dbReference type="EC" id="4.1.99.22" evidence="2"/>
<evidence type="ECO:0000256" key="11">
    <source>
        <dbReference type="ARBA" id="ARBA00023239"/>
    </source>
</evidence>
<keyword evidence="9" id="KW-0342">GTP-binding</keyword>
<dbReference type="PATRIC" id="fig|926556.3.peg.4391"/>
<dbReference type="eggNOG" id="COG2896">
    <property type="taxonomic scope" value="Bacteria"/>
</dbReference>
<dbReference type="SFLD" id="SFLDG01383">
    <property type="entry name" value="cyclic_pyranopterin_phosphate"/>
    <property type="match status" value="1"/>
</dbReference>
<dbReference type="SFLD" id="SFLDG01386">
    <property type="entry name" value="main_SPASM_domain-containing"/>
    <property type="match status" value="1"/>
</dbReference>
<dbReference type="KEGG" id="evi:Echvi_4170"/>
<dbReference type="InterPro" id="IPR000385">
    <property type="entry name" value="MoaA_NifB_PqqE_Fe-S-bd_CS"/>
</dbReference>
<keyword evidence="5" id="KW-0479">Metal-binding</keyword>
<evidence type="ECO:0000313" key="14">
    <source>
        <dbReference type="EMBL" id="AGA80369.1"/>
    </source>
</evidence>
<evidence type="ECO:0000313" key="15">
    <source>
        <dbReference type="Proteomes" id="UP000010796"/>
    </source>
</evidence>
<dbReference type="CDD" id="cd01335">
    <property type="entry name" value="Radical_SAM"/>
    <property type="match status" value="1"/>
</dbReference>
<evidence type="ECO:0000256" key="2">
    <source>
        <dbReference type="ARBA" id="ARBA00012167"/>
    </source>
</evidence>
<evidence type="ECO:0000256" key="3">
    <source>
        <dbReference type="ARBA" id="ARBA00022485"/>
    </source>
</evidence>
<dbReference type="GO" id="GO:0046872">
    <property type="term" value="F:metal ion binding"/>
    <property type="evidence" value="ECO:0007669"/>
    <property type="project" value="UniProtKB-KW"/>
</dbReference>
<dbReference type="STRING" id="926556.Echvi_4170"/>
<dbReference type="GO" id="GO:0061799">
    <property type="term" value="F:cyclic pyranopterin monophosphate synthase activity"/>
    <property type="evidence" value="ECO:0007669"/>
    <property type="project" value="TreeGrafter"/>
</dbReference>
<dbReference type="InterPro" id="IPR007197">
    <property type="entry name" value="rSAM"/>
</dbReference>
<dbReference type="Pfam" id="PF04055">
    <property type="entry name" value="Radical_SAM"/>
    <property type="match status" value="1"/>
</dbReference>
<keyword evidence="11" id="KW-0456">Lyase</keyword>
<keyword evidence="8" id="KW-0411">Iron-sulfur</keyword>
<dbReference type="Pfam" id="PF06463">
    <property type="entry name" value="Mob_synth_C"/>
    <property type="match status" value="1"/>
</dbReference>
<keyword evidence="4" id="KW-0949">S-adenosyl-L-methionine</keyword>
<dbReference type="PROSITE" id="PS51918">
    <property type="entry name" value="RADICAL_SAM"/>
    <property type="match status" value="1"/>
</dbReference>
<evidence type="ECO:0000256" key="6">
    <source>
        <dbReference type="ARBA" id="ARBA00022741"/>
    </source>
</evidence>
<keyword evidence="10" id="KW-0501">Molybdenum cofactor biosynthesis</keyword>
<comment type="cofactor">
    <cofactor evidence="1">
        <name>[4Fe-4S] cluster</name>
        <dbReference type="ChEBI" id="CHEBI:49883"/>
    </cofactor>
</comment>
<dbReference type="SMART" id="SM00729">
    <property type="entry name" value="Elp3"/>
    <property type="match status" value="1"/>
</dbReference>
<dbReference type="UniPathway" id="UPA00344"/>
<reference evidence="15" key="1">
    <citation type="submission" date="2012-02" db="EMBL/GenBank/DDBJ databases">
        <title>The complete genome of Echinicola vietnamensis DSM 17526.</title>
        <authorList>
            <person name="Lucas S."/>
            <person name="Copeland A."/>
            <person name="Lapidus A."/>
            <person name="Glavina del Rio T."/>
            <person name="Dalin E."/>
            <person name="Tice H."/>
            <person name="Bruce D."/>
            <person name="Goodwin L."/>
            <person name="Pitluck S."/>
            <person name="Peters L."/>
            <person name="Ovchinnikova G."/>
            <person name="Teshima H."/>
            <person name="Kyrpides N."/>
            <person name="Mavromatis K."/>
            <person name="Ivanova N."/>
            <person name="Brettin T."/>
            <person name="Detter J.C."/>
            <person name="Han C."/>
            <person name="Larimer F."/>
            <person name="Land M."/>
            <person name="Hauser L."/>
            <person name="Markowitz V."/>
            <person name="Cheng J.-F."/>
            <person name="Hugenholtz P."/>
            <person name="Woyke T."/>
            <person name="Wu D."/>
            <person name="Brambilla E."/>
            <person name="Klenk H.-P."/>
            <person name="Eisen J.A."/>
        </authorList>
    </citation>
    <scope>NUCLEOTIDE SEQUENCE [LARGE SCALE GENOMIC DNA]</scope>
    <source>
        <strain evidence="15">DSM 17526 / LMG 23754 / KMM 6221</strain>
    </source>
</reference>
<evidence type="ECO:0000256" key="10">
    <source>
        <dbReference type="ARBA" id="ARBA00023150"/>
    </source>
</evidence>
<dbReference type="InterPro" id="IPR050105">
    <property type="entry name" value="MoCo_biosynth_MoaA/MoaC"/>
</dbReference>
<dbReference type="GO" id="GO:0006777">
    <property type="term" value="P:Mo-molybdopterin cofactor biosynthetic process"/>
    <property type="evidence" value="ECO:0007669"/>
    <property type="project" value="UniProtKB-KW"/>
</dbReference>
<dbReference type="AlphaFoldDB" id="L0G2B7"/>
<dbReference type="RefSeq" id="WP_015267904.1">
    <property type="nucleotide sequence ID" value="NC_019904.1"/>
</dbReference>
<dbReference type="Gene3D" id="3.20.20.70">
    <property type="entry name" value="Aldolase class I"/>
    <property type="match status" value="1"/>
</dbReference>
<dbReference type="SFLD" id="SFLDG01067">
    <property type="entry name" value="SPASM/twitch_domain_containing"/>
    <property type="match status" value="1"/>
</dbReference>
<keyword evidence="7" id="KW-0408">Iron</keyword>
<dbReference type="GO" id="GO:0005525">
    <property type="term" value="F:GTP binding"/>
    <property type="evidence" value="ECO:0007669"/>
    <property type="project" value="UniProtKB-KW"/>
</dbReference>
<dbReference type="GO" id="GO:0051539">
    <property type="term" value="F:4 iron, 4 sulfur cluster binding"/>
    <property type="evidence" value="ECO:0007669"/>
    <property type="project" value="UniProtKB-KW"/>
</dbReference>
<organism evidence="14 15">
    <name type="scientific">Echinicola vietnamensis (strain DSM 17526 / LMG 23754 / KMM 6221)</name>
    <dbReference type="NCBI Taxonomy" id="926556"/>
    <lineage>
        <taxon>Bacteria</taxon>
        <taxon>Pseudomonadati</taxon>
        <taxon>Bacteroidota</taxon>
        <taxon>Cytophagia</taxon>
        <taxon>Cytophagales</taxon>
        <taxon>Cyclobacteriaceae</taxon>
        <taxon>Echinicola</taxon>
    </lineage>
</organism>
<dbReference type="PANTHER" id="PTHR22960:SF0">
    <property type="entry name" value="MOLYBDENUM COFACTOR BIOSYNTHESIS PROTEIN 1"/>
    <property type="match status" value="1"/>
</dbReference>
<keyword evidence="6" id="KW-0547">Nucleotide-binding</keyword>
<dbReference type="CDD" id="cd21117">
    <property type="entry name" value="Twitch_MoaA"/>
    <property type="match status" value="1"/>
</dbReference>
<evidence type="ECO:0000259" key="13">
    <source>
        <dbReference type="PROSITE" id="PS51918"/>
    </source>
</evidence>
<dbReference type="SFLD" id="SFLDS00029">
    <property type="entry name" value="Radical_SAM"/>
    <property type="match status" value="1"/>
</dbReference>
<proteinExistence type="predicted"/>
<evidence type="ECO:0000256" key="7">
    <source>
        <dbReference type="ARBA" id="ARBA00023004"/>
    </source>
</evidence>
<dbReference type="InterPro" id="IPR058240">
    <property type="entry name" value="rSAM_sf"/>
</dbReference>
<dbReference type="InterPro" id="IPR013483">
    <property type="entry name" value="MoaA"/>
</dbReference>
<name>L0G2B7_ECHVK</name>
<dbReference type="NCBIfam" id="TIGR02666">
    <property type="entry name" value="moaA"/>
    <property type="match status" value="1"/>
</dbReference>
<feature type="domain" description="Radical SAM core" evidence="13">
    <location>
        <begin position="16"/>
        <end position="242"/>
    </location>
</feature>
<evidence type="ECO:0000256" key="9">
    <source>
        <dbReference type="ARBA" id="ARBA00023134"/>
    </source>
</evidence>
<protein>
    <recommendedName>
        <fullName evidence="2">GTP 3',8-cyclase</fullName>
        <ecNumber evidence="2">4.1.99.22</ecNumber>
    </recommendedName>
</protein>
<evidence type="ECO:0000256" key="1">
    <source>
        <dbReference type="ARBA" id="ARBA00001966"/>
    </source>
</evidence>
<evidence type="ECO:0000256" key="8">
    <source>
        <dbReference type="ARBA" id="ARBA00023014"/>
    </source>
</evidence>
<keyword evidence="15" id="KW-1185">Reference proteome</keyword>
<evidence type="ECO:0000256" key="12">
    <source>
        <dbReference type="ARBA" id="ARBA00048697"/>
    </source>
</evidence>
<dbReference type="PROSITE" id="PS01305">
    <property type="entry name" value="MOAA_NIFB_PQQE"/>
    <property type="match status" value="1"/>
</dbReference>
<dbReference type="InterPro" id="IPR010505">
    <property type="entry name" value="MoaA_twitch"/>
</dbReference>
<dbReference type="InterPro" id="IPR006638">
    <property type="entry name" value="Elp3/MiaA/NifB-like_rSAM"/>
</dbReference>
<evidence type="ECO:0000256" key="5">
    <source>
        <dbReference type="ARBA" id="ARBA00022723"/>
    </source>
</evidence>
<dbReference type="InterPro" id="IPR013785">
    <property type="entry name" value="Aldolase_TIM"/>
</dbReference>
<dbReference type="InterPro" id="IPR040064">
    <property type="entry name" value="MoaA-like"/>
</dbReference>
<dbReference type="EMBL" id="CP003346">
    <property type="protein sequence ID" value="AGA80369.1"/>
    <property type="molecule type" value="Genomic_DNA"/>
</dbReference>
<dbReference type="GO" id="GO:0061798">
    <property type="term" value="F:GTP 3',8'-cyclase activity"/>
    <property type="evidence" value="ECO:0007669"/>
    <property type="project" value="UniProtKB-EC"/>
</dbReference>